<proteinExistence type="predicted"/>
<evidence type="ECO:0000313" key="3">
    <source>
        <dbReference type="EMBL" id="MFC5850166.1"/>
    </source>
</evidence>
<name>A0ABW1DQU6_9DEIO</name>
<accession>A0ABW1DQU6</accession>
<feature type="domain" description="General stress protein 17M-like" evidence="2">
    <location>
        <begin position="20"/>
        <end position="97"/>
    </location>
</feature>
<dbReference type="InterPro" id="IPR025889">
    <property type="entry name" value="GSP17M-like_dom"/>
</dbReference>
<feature type="transmembrane region" description="Helical" evidence="1">
    <location>
        <begin position="69"/>
        <end position="92"/>
    </location>
</feature>
<gene>
    <name evidence="3" type="ORF">ACFPQ6_17855</name>
</gene>
<evidence type="ECO:0000259" key="2">
    <source>
        <dbReference type="Pfam" id="PF11181"/>
    </source>
</evidence>
<dbReference type="Proteomes" id="UP001595979">
    <property type="component" value="Unassembled WGS sequence"/>
</dbReference>
<protein>
    <submittedName>
        <fullName evidence="3">General stress protein</fullName>
    </submittedName>
</protein>
<keyword evidence="1" id="KW-1133">Transmembrane helix</keyword>
<dbReference type="EMBL" id="JBHSOH010000042">
    <property type="protein sequence ID" value="MFC5850166.1"/>
    <property type="molecule type" value="Genomic_DNA"/>
</dbReference>
<organism evidence="3 4">
    <name type="scientific">Deinococcus petrolearius</name>
    <dbReference type="NCBI Taxonomy" id="1751295"/>
    <lineage>
        <taxon>Bacteria</taxon>
        <taxon>Thermotogati</taxon>
        <taxon>Deinococcota</taxon>
        <taxon>Deinococci</taxon>
        <taxon>Deinococcales</taxon>
        <taxon>Deinococcaceae</taxon>
        <taxon>Deinococcus</taxon>
    </lineage>
</organism>
<comment type="caution">
    <text evidence="3">The sequence shown here is derived from an EMBL/GenBank/DDBJ whole genome shotgun (WGS) entry which is preliminary data.</text>
</comment>
<dbReference type="Pfam" id="PF11181">
    <property type="entry name" value="YflT"/>
    <property type="match status" value="1"/>
</dbReference>
<evidence type="ECO:0000313" key="4">
    <source>
        <dbReference type="Proteomes" id="UP001595979"/>
    </source>
</evidence>
<keyword evidence="4" id="KW-1185">Reference proteome</keyword>
<keyword evidence="1" id="KW-0472">Membrane</keyword>
<sequence length="163" mass="17153">MTRPPNAAADLIPDQRARVNVASFETYAAAQRAVDFLSDRKFPVERVAIVGEGLQTIEQVTGRLDWGRAAGLGLGQGMGMGLFIGLIFAALGLGQGSFVGLVAYGVVIGGVFGVVWGLLGYALSGGRRDFTSIGGMRAREYLLLTDPEVAEQARALLGELPGR</sequence>
<evidence type="ECO:0000256" key="1">
    <source>
        <dbReference type="SAM" id="Phobius"/>
    </source>
</evidence>
<keyword evidence="1" id="KW-0812">Transmembrane</keyword>
<reference evidence="4" key="1">
    <citation type="journal article" date="2019" name="Int. J. Syst. Evol. Microbiol.">
        <title>The Global Catalogue of Microorganisms (GCM) 10K type strain sequencing project: providing services to taxonomists for standard genome sequencing and annotation.</title>
        <authorList>
            <consortium name="The Broad Institute Genomics Platform"/>
            <consortium name="The Broad Institute Genome Sequencing Center for Infectious Disease"/>
            <person name="Wu L."/>
            <person name="Ma J."/>
        </authorList>
    </citation>
    <scope>NUCLEOTIDE SEQUENCE [LARGE SCALE GENOMIC DNA]</scope>
    <source>
        <strain evidence="4">CGMCC 1.15053</strain>
    </source>
</reference>
<feature type="transmembrane region" description="Helical" evidence="1">
    <location>
        <begin position="98"/>
        <end position="123"/>
    </location>
</feature>
<dbReference type="RefSeq" id="WP_380051972.1">
    <property type="nucleotide sequence ID" value="NZ_JBHSOH010000042.1"/>
</dbReference>